<evidence type="ECO:0000259" key="5">
    <source>
        <dbReference type="PROSITE" id="PS50977"/>
    </source>
</evidence>
<evidence type="ECO:0000256" key="4">
    <source>
        <dbReference type="PROSITE-ProRule" id="PRU00335"/>
    </source>
</evidence>
<dbReference type="PROSITE" id="PS50977">
    <property type="entry name" value="HTH_TETR_2"/>
    <property type="match status" value="1"/>
</dbReference>
<dbReference type="eggNOG" id="COG1309">
    <property type="taxonomic scope" value="Bacteria"/>
</dbReference>
<keyword evidence="1" id="KW-0805">Transcription regulation</keyword>
<dbReference type="InterPro" id="IPR001647">
    <property type="entry name" value="HTH_TetR"/>
</dbReference>
<protein>
    <submittedName>
        <fullName evidence="6">Transcriptional regulator, TetR family protein</fullName>
    </submittedName>
</protein>
<dbReference type="EMBL" id="AAUW01000008">
    <property type="protein sequence ID" value="EAV43904.1"/>
    <property type="molecule type" value="Genomic_DNA"/>
</dbReference>
<keyword evidence="2 4" id="KW-0238">DNA-binding</keyword>
<dbReference type="PANTHER" id="PTHR47506">
    <property type="entry name" value="TRANSCRIPTIONAL REGULATORY PROTEIN"/>
    <property type="match status" value="1"/>
</dbReference>
<gene>
    <name evidence="6" type="ORF">SIAM614_12288</name>
</gene>
<dbReference type="PANTHER" id="PTHR47506:SF1">
    <property type="entry name" value="HTH-TYPE TRANSCRIPTIONAL REGULATOR YJDC"/>
    <property type="match status" value="1"/>
</dbReference>
<dbReference type="InterPro" id="IPR036271">
    <property type="entry name" value="Tet_transcr_reg_TetR-rel_C_sf"/>
</dbReference>
<feature type="DNA-binding region" description="H-T-H motif" evidence="4">
    <location>
        <begin position="41"/>
        <end position="60"/>
    </location>
</feature>
<evidence type="ECO:0000313" key="6">
    <source>
        <dbReference type="EMBL" id="EAV43904.1"/>
    </source>
</evidence>
<dbReference type="SUPFAM" id="SSF48498">
    <property type="entry name" value="Tetracyclin repressor-like, C-terminal domain"/>
    <property type="match status" value="1"/>
</dbReference>
<feature type="domain" description="HTH tetR-type" evidence="5">
    <location>
        <begin position="18"/>
        <end position="78"/>
    </location>
</feature>
<evidence type="ECO:0000313" key="7">
    <source>
        <dbReference type="Proteomes" id="UP000004848"/>
    </source>
</evidence>
<dbReference type="Gene3D" id="1.10.357.10">
    <property type="entry name" value="Tetracycline Repressor, domain 2"/>
    <property type="match status" value="1"/>
</dbReference>
<dbReference type="SUPFAM" id="SSF46689">
    <property type="entry name" value="Homeodomain-like"/>
    <property type="match status" value="1"/>
</dbReference>
<dbReference type="GO" id="GO:0003677">
    <property type="term" value="F:DNA binding"/>
    <property type="evidence" value="ECO:0007669"/>
    <property type="project" value="UniProtKB-UniRule"/>
</dbReference>
<keyword evidence="3" id="KW-0804">Transcription</keyword>
<organism evidence="6 7">
    <name type="scientific">Roseibium aggregatum (strain ATCC 25650 / DSM 13394 / JCM 20685 / NBRC 16684 / NCIMB 2208 / IAM 12614 / B1)</name>
    <name type="common">Stappia aggregata</name>
    <dbReference type="NCBI Taxonomy" id="384765"/>
    <lineage>
        <taxon>Bacteria</taxon>
        <taxon>Pseudomonadati</taxon>
        <taxon>Pseudomonadota</taxon>
        <taxon>Alphaproteobacteria</taxon>
        <taxon>Hyphomicrobiales</taxon>
        <taxon>Stappiaceae</taxon>
        <taxon>Roseibium</taxon>
    </lineage>
</organism>
<evidence type="ECO:0000256" key="2">
    <source>
        <dbReference type="ARBA" id="ARBA00023125"/>
    </source>
</evidence>
<dbReference type="AlphaFoldDB" id="A0NTZ5"/>
<name>A0NTZ5_ROSAI</name>
<reference evidence="6 7" key="1">
    <citation type="submission" date="2006-05" db="EMBL/GenBank/DDBJ databases">
        <authorList>
            <person name="King G."/>
            <person name="Ferriera S."/>
            <person name="Johnson J."/>
            <person name="Kravitz S."/>
            <person name="Beeson K."/>
            <person name="Sutton G."/>
            <person name="Rogers Y.-H."/>
            <person name="Friedman R."/>
            <person name="Frazier M."/>
            <person name="Venter J.C."/>
        </authorList>
    </citation>
    <scope>NUCLEOTIDE SEQUENCE [LARGE SCALE GENOMIC DNA]</scope>
    <source>
        <strain evidence="7">ATCC 25650 / DSM 13394 / JCM 20685 / NBRC 16684 / NCIMB 2208 / IAM 12614 / B1</strain>
    </source>
</reference>
<proteinExistence type="predicted"/>
<sequence length="204" mass="23198">MSVDGYLLVSTEREFMRPSKRDELVRKSLAVFYRDGFHATGMDTLVAETGISKTTMFKHFRTKDDLILAVLRYRDETFRNWFLRRLDERDLPPRQKLLAIFDILREWFEESGFRGCMFIKASAEFQDPAHPAHAQSSEHKRLLLSAFRSLAEKAGASRPDLLARQLLLLKEGAIVAAQMGFDPDPSGAARDAASVLIEAHIPNT</sequence>
<evidence type="ECO:0000256" key="3">
    <source>
        <dbReference type="ARBA" id="ARBA00023163"/>
    </source>
</evidence>
<dbReference type="Pfam" id="PF00440">
    <property type="entry name" value="TetR_N"/>
    <property type="match status" value="1"/>
</dbReference>
<evidence type="ECO:0000256" key="1">
    <source>
        <dbReference type="ARBA" id="ARBA00023015"/>
    </source>
</evidence>
<comment type="caution">
    <text evidence="6">The sequence shown here is derived from an EMBL/GenBank/DDBJ whole genome shotgun (WGS) entry which is preliminary data.</text>
</comment>
<accession>A0NTZ5</accession>
<dbReference type="PRINTS" id="PR00455">
    <property type="entry name" value="HTHTETR"/>
</dbReference>
<dbReference type="Proteomes" id="UP000004848">
    <property type="component" value="Unassembled WGS sequence"/>
</dbReference>
<dbReference type="InterPro" id="IPR009057">
    <property type="entry name" value="Homeodomain-like_sf"/>
</dbReference>